<evidence type="ECO:0000313" key="4">
    <source>
        <dbReference type="Proteomes" id="UP000324897"/>
    </source>
</evidence>
<proteinExistence type="inferred from homology"/>
<dbReference type="GO" id="GO:0030289">
    <property type="term" value="C:protein phosphatase 4 complex"/>
    <property type="evidence" value="ECO:0007669"/>
    <property type="project" value="InterPro"/>
</dbReference>
<dbReference type="GO" id="GO:0005634">
    <property type="term" value="C:nucleus"/>
    <property type="evidence" value="ECO:0007669"/>
    <property type="project" value="TreeGrafter"/>
</dbReference>
<evidence type="ECO:0000256" key="2">
    <source>
        <dbReference type="SAM" id="MobiDB-lite"/>
    </source>
</evidence>
<keyword evidence="4" id="KW-1185">Reference proteome</keyword>
<dbReference type="GO" id="GO:0005737">
    <property type="term" value="C:cytoplasm"/>
    <property type="evidence" value="ECO:0007669"/>
    <property type="project" value="TreeGrafter"/>
</dbReference>
<organism evidence="3 4">
    <name type="scientific">Eragrostis curvula</name>
    <name type="common">weeping love grass</name>
    <dbReference type="NCBI Taxonomy" id="38414"/>
    <lineage>
        <taxon>Eukaryota</taxon>
        <taxon>Viridiplantae</taxon>
        <taxon>Streptophyta</taxon>
        <taxon>Embryophyta</taxon>
        <taxon>Tracheophyta</taxon>
        <taxon>Spermatophyta</taxon>
        <taxon>Magnoliopsida</taxon>
        <taxon>Liliopsida</taxon>
        <taxon>Poales</taxon>
        <taxon>Poaceae</taxon>
        <taxon>PACMAD clade</taxon>
        <taxon>Chloridoideae</taxon>
        <taxon>Eragrostideae</taxon>
        <taxon>Eragrostidinae</taxon>
        <taxon>Eragrostis</taxon>
    </lineage>
</organism>
<dbReference type="GO" id="GO:0019888">
    <property type="term" value="F:protein phosphatase regulator activity"/>
    <property type="evidence" value="ECO:0007669"/>
    <property type="project" value="InterPro"/>
</dbReference>
<dbReference type="PANTHER" id="PTHR16487">
    <property type="entry name" value="PPP4R2-RELATED PROTEIN"/>
    <property type="match status" value="1"/>
</dbReference>
<evidence type="ECO:0008006" key="5">
    <source>
        <dbReference type="Google" id="ProtNLM"/>
    </source>
</evidence>
<dbReference type="EMBL" id="RWGY01000039">
    <property type="protein sequence ID" value="TVU11555.1"/>
    <property type="molecule type" value="Genomic_DNA"/>
</dbReference>
<protein>
    <recommendedName>
        <fullName evidence="5">Serine/threonine-protein phosphatase 4 regulatory subunit 2</fullName>
    </recommendedName>
</protein>
<sequence length="305" mass="32569">MEGAATENAAAPVGVAAPEAAVDADKRVEVATVEDPATPTVVPEAEVGDVDQVIEDAAPEDGKHRDTEVHVDVTPEEMRSIIEVIADTGKFWHDWSFLKCLLSLQLKQALAEYPEAQMISQEDGEQQRSLSGETYSELVNRLNDALLRFEEGPPFTLQRLCEILLDPKGTYKKLSKLAWALEKNLLVTSTMTKCTDPYPAAHGGPLSSEDAQTTENIGAVDAVDVEPESVPEPTGAVPNGTEHAGGDGDEEMADAEAEEVSCSRDVEMQEEKPDQVSSVNPDANADAVVATEAASVSEPSSNPQS</sequence>
<gene>
    <name evidence="3" type="ORF">EJB05_45148</name>
</gene>
<accession>A0A5J9TJT3</accession>
<comment type="caution">
    <text evidence="3">The sequence shown here is derived from an EMBL/GenBank/DDBJ whole genome shotgun (WGS) entry which is preliminary data.</text>
</comment>
<feature type="region of interest" description="Disordered" evidence="2">
    <location>
        <begin position="226"/>
        <end position="305"/>
    </location>
</feature>
<dbReference type="InterPro" id="IPR015267">
    <property type="entry name" value="PPP4R2"/>
</dbReference>
<dbReference type="Proteomes" id="UP000324897">
    <property type="component" value="Chromosome 3"/>
</dbReference>
<dbReference type="AlphaFoldDB" id="A0A5J9TJT3"/>
<dbReference type="Gramene" id="TVU11555">
    <property type="protein sequence ID" value="TVU11555"/>
    <property type="gene ID" value="EJB05_45148"/>
</dbReference>
<dbReference type="PANTHER" id="PTHR16487:SF0">
    <property type="entry name" value="PROTEIN PHOSPHATASE 4 REGULATORY SUBUNIT 2-RELATED"/>
    <property type="match status" value="1"/>
</dbReference>
<reference evidence="3 4" key="1">
    <citation type="journal article" date="2019" name="Sci. Rep.">
        <title>A high-quality genome of Eragrostis curvula grass provides insights into Poaceae evolution and supports new strategies to enhance forage quality.</title>
        <authorList>
            <person name="Carballo J."/>
            <person name="Santos B.A.C.M."/>
            <person name="Zappacosta D."/>
            <person name="Garbus I."/>
            <person name="Selva J.P."/>
            <person name="Gallo C.A."/>
            <person name="Diaz A."/>
            <person name="Albertini E."/>
            <person name="Caccamo M."/>
            <person name="Echenique V."/>
        </authorList>
    </citation>
    <scope>NUCLEOTIDE SEQUENCE [LARGE SCALE GENOMIC DNA]</scope>
    <source>
        <strain evidence="4">cv. Victoria</strain>
        <tissue evidence="3">Leaf</tissue>
    </source>
</reference>
<comment type="similarity">
    <text evidence="1">Belongs to the PPP4R2 family.</text>
</comment>
<name>A0A5J9TJT3_9POAL</name>
<feature type="compositionally biased region" description="Basic and acidic residues" evidence="2">
    <location>
        <begin position="261"/>
        <end position="274"/>
    </location>
</feature>
<feature type="compositionally biased region" description="Low complexity" evidence="2">
    <location>
        <begin position="279"/>
        <end position="305"/>
    </location>
</feature>
<feature type="compositionally biased region" description="Acidic residues" evidence="2">
    <location>
        <begin position="247"/>
        <end position="259"/>
    </location>
</feature>
<dbReference type="Pfam" id="PF09184">
    <property type="entry name" value="PPP4R2"/>
    <property type="match status" value="1"/>
</dbReference>
<evidence type="ECO:0000256" key="1">
    <source>
        <dbReference type="ARBA" id="ARBA00009207"/>
    </source>
</evidence>
<evidence type="ECO:0000313" key="3">
    <source>
        <dbReference type="EMBL" id="TVU11555.1"/>
    </source>
</evidence>
<dbReference type="OrthoDB" id="341898at2759"/>